<dbReference type="Gene3D" id="3.20.20.60">
    <property type="entry name" value="Phosphoenolpyruvate-binding domains"/>
    <property type="match status" value="1"/>
</dbReference>
<gene>
    <name evidence="7" type="ORF">FHR38_000215</name>
</gene>
<keyword evidence="3 5" id="KW-0460">Magnesium</keyword>
<dbReference type="SUPFAM" id="SSF51621">
    <property type="entry name" value="Phosphoenolpyruvate/pyruvate domain"/>
    <property type="match status" value="1"/>
</dbReference>
<feature type="binding site" evidence="5">
    <location>
        <position position="162"/>
    </location>
    <ligand>
        <name>Mg(2+)</name>
        <dbReference type="ChEBI" id="CHEBI:18420"/>
    </ligand>
</feature>
<dbReference type="InterPro" id="IPR005000">
    <property type="entry name" value="Aldolase/citrate-lyase_domain"/>
</dbReference>
<evidence type="ECO:0000256" key="4">
    <source>
        <dbReference type="PIRSR" id="PIRSR015582-1"/>
    </source>
</evidence>
<dbReference type="GO" id="GO:0000287">
    <property type="term" value="F:magnesium ion binding"/>
    <property type="evidence" value="ECO:0007669"/>
    <property type="project" value="TreeGrafter"/>
</dbReference>
<protein>
    <submittedName>
        <fullName evidence="7">Citrate lyase subunit beta/citryl-CoA lyase</fullName>
        <ecNumber evidence="7">4.1.3.34</ecNumber>
    </submittedName>
</protein>
<organism evidence="7 8">
    <name type="scientific">Micromonospora polyrhachis</name>
    <dbReference type="NCBI Taxonomy" id="1282883"/>
    <lineage>
        <taxon>Bacteria</taxon>
        <taxon>Bacillati</taxon>
        <taxon>Actinomycetota</taxon>
        <taxon>Actinomycetes</taxon>
        <taxon>Micromonosporales</taxon>
        <taxon>Micromonosporaceae</taxon>
        <taxon>Micromonospora</taxon>
    </lineage>
</organism>
<dbReference type="Pfam" id="PF03328">
    <property type="entry name" value="HpcH_HpaI"/>
    <property type="match status" value="1"/>
</dbReference>
<evidence type="ECO:0000256" key="3">
    <source>
        <dbReference type="ARBA" id="ARBA00022842"/>
    </source>
</evidence>
<dbReference type="EC" id="4.1.3.34" evidence="7"/>
<accession>A0A7W7SKJ4</accession>
<keyword evidence="8" id="KW-1185">Reference proteome</keyword>
<dbReference type="PIRSF" id="PIRSF015582">
    <property type="entry name" value="Cit_lyase_B"/>
    <property type="match status" value="1"/>
</dbReference>
<evidence type="ECO:0000259" key="6">
    <source>
        <dbReference type="Pfam" id="PF03328"/>
    </source>
</evidence>
<evidence type="ECO:0000256" key="5">
    <source>
        <dbReference type="PIRSR" id="PIRSR015582-2"/>
    </source>
</evidence>
<dbReference type="GO" id="GO:0008816">
    <property type="term" value="F:citryl-CoA lyase activity"/>
    <property type="evidence" value="ECO:0007669"/>
    <property type="project" value="UniProtKB-EC"/>
</dbReference>
<keyword evidence="7" id="KW-0456">Lyase</keyword>
<evidence type="ECO:0000256" key="2">
    <source>
        <dbReference type="ARBA" id="ARBA00022723"/>
    </source>
</evidence>
<dbReference type="InterPro" id="IPR040442">
    <property type="entry name" value="Pyrv_kinase-like_dom_sf"/>
</dbReference>
<reference evidence="7 8" key="1">
    <citation type="submission" date="2020-08" db="EMBL/GenBank/DDBJ databases">
        <title>Sequencing the genomes of 1000 actinobacteria strains.</title>
        <authorList>
            <person name="Klenk H.-P."/>
        </authorList>
    </citation>
    <scope>NUCLEOTIDE SEQUENCE [LARGE SCALE GENOMIC DNA]</scope>
    <source>
        <strain evidence="7 8">DSM 45886</strain>
    </source>
</reference>
<name>A0A7W7SKJ4_9ACTN</name>
<dbReference type="Proteomes" id="UP000578819">
    <property type="component" value="Unassembled WGS sequence"/>
</dbReference>
<dbReference type="PANTHER" id="PTHR32308:SF0">
    <property type="entry name" value="HPCH_HPAI ALDOLASE_CITRATE LYASE DOMAIN-CONTAINING PROTEIN"/>
    <property type="match status" value="1"/>
</dbReference>
<dbReference type="InterPro" id="IPR011206">
    <property type="entry name" value="Citrate_lyase_beta/mcl1/mcl2"/>
</dbReference>
<feature type="binding site" evidence="5">
    <location>
        <position position="136"/>
    </location>
    <ligand>
        <name>Mg(2+)</name>
        <dbReference type="ChEBI" id="CHEBI:18420"/>
    </ligand>
</feature>
<dbReference type="RefSeq" id="WP_312881699.1">
    <property type="nucleotide sequence ID" value="NZ_JACHJW010000001.1"/>
</dbReference>
<feature type="domain" description="HpcH/HpaI aldolase/citrate lyase" evidence="6">
    <location>
        <begin position="15"/>
        <end position="231"/>
    </location>
</feature>
<evidence type="ECO:0000313" key="8">
    <source>
        <dbReference type="Proteomes" id="UP000578819"/>
    </source>
</evidence>
<evidence type="ECO:0000313" key="7">
    <source>
        <dbReference type="EMBL" id="MBB4956482.1"/>
    </source>
</evidence>
<proteinExistence type="predicted"/>
<dbReference type="AlphaFoldDB" id="A0A7W7SKJ4"/>
<dbReference type="GO" id="GO:0006107">
    <property type="term" value="P:oxaloacetate metabolic process"/>
    <property type="evidence" value="ECO:0007669"/>
    <property type="project" value="TreeGrafter"/>
</dbReference>
<evidence type="ECO:0000256" key="1">
    <source>
        <dbReference type="ARBA" id="ARBA00001946"/>
    </source>
</evidence>
<dbReference type="InterPro" id="IPR015813">
    <property type="entry name" value="Pyrv/PenolPyrv_kinase-like_dom"/>
</dbReference>
<sequence length="293" mass="29950">MSSGVVEWKGPNPLRSYLYVPGDASDKLAKATGRGADAVIVDLEDAVPPAGKDAARSAAAAFLRAAPPGVAWWVRINPGRLGHVDAAAVVGPGLAGICVAKAESAAELVALDEVLGAAESAAGLPAGTTAVVPLLESAAAVVAALDIARAPRVRRLQLGEADLRADLGVTLGPDERELLFTRSQVVLASAAVGIAPPVAPVSTDFRDLVTLRASTMALRRLGFVGRACIHPAQVAVVNEVFTPTPEEVATAADLVARFDAAVRDGTGVCLDAQGRMVDEAVVRSARRLLALAV</sequence>
<comment type="caution">
    <text evidence="7">The sequence shown here is derived from an EMBL/GenBank/DDBJ whole genome shotgun (WGS) entry which is preliminary data.</text>
</comment>
<comment type="cofactor">
    <cofactor evidence="1">
        <name>Mg(2+)</name>
        <dbReference type="ChEBI" id="CHEBI:18420"/>
    </cofactor>
</comment>
<keyword evidence="2 5" id="KW-0479">Metal-binding</keyword>
<dbReference type="EMBL" id="JACHJW010000001">
    <property type="protein sequence ID" value="MBB4956482.1"/>
    <property type="molecule type" value="Genomic_DNA"/>
</dbReference>
<feature type="binding site" evidence="4">
    <location>
        <position position="75"/>
    </location>
    <ligand>
        <name>substrate</name>
    </ligand>
</feature>
<feature type="binding site" evidence="4">
    <location>
        <position position="136"/>
    </location>
    <ligand>
        <name>substrate</name>
    </ligand>
</feature>
<dbReference type="PANTHER" id="PTHR32308">
    <property type="entry name" value="LYASE BETA SUBUNIT, PUTATIVE (AFU_ORTHOLOGUE AFUA_4G13030)-RELATED"/>
    <property type="match status" value="1"/>
</dbReference>